<accession>A0A849BZP4</accession>
<proteinExistence type="predicted"/>
<dbReference type="EMBL" id="JABELX010000001">
    <property type="protein sequence ID" value="NNH69117.1"/>
    <property type="molecule type" value="Genomic_DNA"/>
</dbReference>
<evidence type="ECO:0008006" key="3">
    <source>
        <dbReference type="Google" id="ProtNLM"/>
    </source>
</evidence>
<reference evidence="1 2" key="1">
    <citation type="submission" date="2020-05" db="EMBL/GenBank/DDBJ databases">
        <title>MicrobeNet Type strains.</title>
        <authorList>
            <person name="Nicholson A.C."/>
        </authorList>
    </citation>
    <scope>NUCLEOTIDE SEQUENCE [LARGE SCALE GENOMIC DNA]</scope>
    <source>
        <strain evidence="1 2">JCM 3224</strain>
    </source>
</reference>
<dbReference type="AlphaFoldDB" id="A0A849BZP4"/>
<dbReference type="RefSeq" id="WP_067526908.1">
    <property type="nucleotide sequence ID" value="NZ_JABELX010000001.1"/>
</dbReference>
<comment type="caution">
    <text evidence="1">The sequence shown here is derived from an EMBL/GenBank/DDBJ whole genome shotgun (WGS) entry which is preliminary data.</text>
</comment>
<organism evidence="1 2">
    <name type="scientific">Nocardia uniformis</name>
    <dbReference type="NCBI Taxonomy" id="53432"/>
    <lineage>
        <taxon>Bacteria</taxon>
        <taxon>Bacillati</taxon>
        <taxon>Actinomycetota</taxon>
        <taxon>Actinomycetes</taxon>
        <taxon>Mycobacteriales</taxon>
        <taxon>Nocardiaceae</taxon>
        <taxon>Nocardia</taxon>
    </lineage>
</organism>
<dbReference type="Proteomes" id="UP000586827">
    <property type="component" value="Unassembled WGS sequence"/>
</dbReference>
<gene>
    <name evidence="1" type="ORF">HLB23_04395</name>
</gene>
<evidence type="ECO:0000313" key="2">
    <source>
        <dbReference type="Proteomes" id="UP000586827"/>
    </source>
</evidence>
<sequence length="106" mass="11184">MKTTRWAAGAIVAVAAGATLLSGCSDVERALNKGGDTKCSEYLAQDVDTQRVTVTKFIKQQTTTENEPTGTSVDFTMAAVQALCSVQNNAETPIKNADIAGIFINK</sequence>
<keyword evidence="2" id="KW-1185">Reference proteome</keyword>
<evidence type="ECO:0000313" key="1">
    <source>
        <dbReference type="EMBL" id="NNH69117.1"/>
    </source>
</evidence>
<dbReference type="PROSITE" id="PS51257">
    <property type="entry name" value="PROKAR_LIPOPROTEIN"/>
    <property type="match status" value="1"/>
</dbReference>
<protein>
    <recommendedName>
        <fullName evidence="3">Acid stress chaperone HdeA</fullName>
    </recommendedName>
</protein>
<name>A0A849BZP4_9NOCA</name>